<dbReference type="SUPFAM" id="SSF82199">
    <property type="entry name" value="SET domain"/>
    <property type="match status" value="1"/>
</dbReference>
<gene>
    <name evidence="1" type="ORF">SteCoe_3464</name>
</gene>
<evidence type="ECO:0000313" key="2">
    <source>
        <dbReference type="Proteomes" id="UP000187209"/>
    </source>
</evidence>
<accession>A0A1R2CWW8</accession>
<dbReference type="PANTHER" id="PTHR13271">
    <property type="entry name" value="UNCHARACTERIZED PUTATIVE METHYLTRANSFERASE"/>
    <property type="match status" value="1"/>
</dbReference>
<dbReference type="Proteomes" id="UP000187209">
    <property type="component" value="Unassembled WGS sequence"/>
</dbReference>
<comment type="caution">
    <text evidence="1">The sequence shown here is derived from an EMBL/GenBank/DDBJ whole genome shotgun (WGS) entry which is preliminary data.</text>
</comment>
<evidence type="ECO:0000313" key="1">
    <source>
        <dbReference type="EMBL" id="OMJ93492.1"/>
    </source>
</evidence>
<sequence length="592" mass="68245">MESKIKGGGGALTRNDLSIKHDASVNTEKTQKAQADSKYLKLYNWAIANGILMPSLQFPIAYWDEGIIGIGAKVDLPTNKAFMFIPTVLVISPSVAKKSLISSIFSAYPYFFAGHDNAEFDILLVFLVYEKSKGSSSKWHTYFEAINDLELLCDWSENDLQQLQDPLLVYHAREFAEKISKKFDEIKEVFDEHSDFFPQGPSLREYFEWSYRVLSTRSVEMNELSLIPMADFINVSNNELVYEYYDADVLNSKANHPEGNIDLRDFLGSSVKGQGVLENDRWTNRLEKFLKKKQGKEAVKAIGAIWEVDRLFQELESSEDEEDIYIIDVKDEINDDDEIEEENEEDKTEIQGDDYIIISTDPYVGIKQGSQILGQTKRMSNRDWLLQYGFCFENNYYDSFYILFWTPSYGKTGFVSLQDIQEKTYQTELSAASLSLVAELICVKPHKLNLEVLKYFRKTLDYAKYNLQQPFFKASPTNIDTEIIIVDQALDLFTSLESKLSPLSHDMNLMNRNLPKRLKYALLYRISQKKIIGSQKNYLSLLKGVLIKARENGIEKHMVEKSVKNVKAMYPLMRYLKSLWVNIKKASEREGK</sequence>
<dbReference type="InterPro" id="IPR046341">
    <property type="entry name" value="SET_dom_sf"/>
</dbReference>
<keyword evidence="2" id="KW-1185">Reference proteome</keyword>
<dbReference type="InterPro" id="IPR050600">
    <property type="entry name" value="SETD3_SETD6_MTase"/>
</dbReference>
<dbReference type="CDD" id="cd10527">
    <property type="entry name" value="SET_LSMT"/>
    <property type="match status" value="1"/>
</dbReference>
<dbReference type="PANTHER" id="PTHR13271:SF153">
    <property type="entry name" value="SET DOMAIN-CONTAINING PROTEIN"/>
    <property type="match status" value="1"/>
</dbReference>
<organism evidence="1 2">
    <name type="scientific">Stentor coeruleus</name>
    <dbReference type="NCBI Taxonomy" id="5963"/>
    <lineage>
        <taxon>Eukaryota</taxon>
        <taxon>Sar</taxon>
        <taxon>Alveolata</taxon>
        <taxon>Ciliophora</taxon>
        <taxon>Postciliodesmatophora</taxon>
        <taxon>Heterotrichea</taxon>
        <taxon>Heterotrichida</taxon>
        <taxon>Stentoridae</taxon>
        <taxon>Stentor</taxon>
    </lineage>
</organism>
<reference evidence="1 2" key="1">
    <citation type="submission" date="2016-11" db="EMBL/GenBank/DDBJ databases">
        <title>The macronuclear genome of Stentor coeruleus: a giant cell with tiny introns.</title>
        <authorList>
            <person name="Slabodnick M."/>
            <person name="Ruby J.G."/>
            <person name="Reiff S.B."/>
            <person name="Swart E.C."/>
            <person name="Gosai S."/>
            <person name="Prabakaran S."/>
            <person name="Witkowska E."/>
            <person name="Larue G.E."/>
            <person name="Fisher S."/>
            <person name="Freeman R.M."/>
            <person name="Gunawardena J."/>
            <person name="Chu W."/>
            <person name="Stover N.A."/>
            <person name="Gregory B.D."/>
            <person name="Nowacki M."/>
            <person name="Derisi J."/>
            <person name="Roy S.W."/>
            <person name="Marshall W.F."/>
            <person name="Sood P."/>
        </authorList>
    </citation>
    <scope>NUCLEOTIDE SEQUENCE [LARGE SCALE GENOMIC DNA]</scope>
    <source>
        <strain evidence="1">WM001</strain>
    </source>
</reference>
<dbReference type="EMBL" id="MPUH01000041">
    <property type="protein sequence ID" value="OMJ93492.1"/>
    <property type="molecule type" value="Genomic_DNA"/>
</dbReference>
<proteinExistence type="predicted"/>
<dbReference type="Gene3D" id="3.90.1410.10">
    <property type="entry name" value="set domain protein methyltransferase, domain 1"/>
    <property type="match status" value="1"/>
</dbReference>
<dbReference type="GO" id="GO:0016279">
    <property type="term" value="F:protein-lysine N-methyltransferase activity"/>
    <property type="evidence" value="ECO:0007669"/>
    <property type="project" value="TreeGrafter"/>
</dbReference>
<dbReference type="AlphaFoldDB" id="A0A1R2CWW8"/>
<name>A0A1R2CWW8_9CILI</name>
<dbReference type="OrthoDB" id="341421at2759"/>
<protein>
    <recommendedName>
        <fullName evidence="3">SET domain-containing protein</fullName>
    </recommendedName>
</protein>
<evidence type="ECO:0008006" key="3">
    <source>
        <dbReference type="Google" id="ProtNLM"/>
    </source>
</evidence>